<dbReference type="InterPro" id="IPR023631">
    <property type="entry name" value="Amidase_dom"/>
</dbReference>
<dbReference type="PANTHER" id="PTHR42678">
    <property type="entry name" value="AMIDASE"/>
    <property type="match status" value="1"/>
</dbReference>
<organism evidence="2 3">
    <name type="scientific">Clathrus columnatus</name>
    <dbReference type="NCBI Taxonomy" id="1419009"/>
    <lineage>
        <taxon>Eukaryota</taxon>
        <taxon>Fungi</taxon>
        <taxon>Dikarya</taxon>
        <taxon>Basidiomycota</taxon>
        <taxon>Agaricomycotina</taxon>
        <taxon>Agaricomycetes</taxon>
        <taxon>Phallomycetidae</taxon>
        <taxon>Phallales</taxon>
        <taxon>Clathraceae</taxon>
        <taxon>Clathrus</taxon>
    </lineage>
</organism>
<proteinExistence type="predicted"/>
<dbReference type="Proteomes" id="UP001050691">
    <property type="component" value="Unassembled WGS sequence"/>
</dbReference>
<keyword evidence="3" id="KW-1185">Reference proteome</keyword>
<sequence>MNNKVQRYFWIVASSFLLISLNPTLFYSFFASAIFIDASYPDLYEASINELQSGLEQKHFSSVDLVKAYLARIQKINLKGPILRAVLEINPSALSDAAALDHERASKGPRGPLHGIPVLLKDIISVEGSVVNDSTIASKLRRAGAIFLGKTNLEEFSHFKVEPLPLGWSALGGQSTNPYYPRGNPSGSSSGSAISAAIGLATVTLGAETDSSIIYPAAWNNVVGVKPTVGLVSRKGVIPISPNLDTLGPITRSMTDAAIVLTVIAGQDPLDRYTLKQPFDVPDYTKALKRDSLKIAFNKYLAELKDLPSGVRTLAVRVAVISGSNLPLDIEIWRK</sequence>
<dbReference type="AlphaFoldDB" id="A0AAV5AT14"/>
<dbReference type="SUPFAM" id="SSF75304">
    <property type="entry name" value="Amidase signature (AS) enzymes"/>
    <property type="match status" value="1"/>
</dbReference>
<dbReference type="InterPro" id="IPR036928">
    <property type="entry name" value="AS_sf"/>
</dbReference>
<accession>A0AAV5AT14</accession>
<comment type="caution">
    <text evidence="2">The sequence shown here is derived from an EMBL/GenBank/DDBJ whole genome shotgun (WGS) entry which is preliminary data.</text>
</comment>
<gene>
    <name evidence="2" type="ORF">Clacol_010172</name>
</gene>
<dbReference type="EMBL" id="BPWL01000011">
    <property type="protein sequence ID" value="GJJ15894.1"/>
    <property type="molecule type" value="Genomic_DNA"/>
</dbReference>
<reference evidence="2" key="1">
    <citation type="submission" date="2021-10" db="EMBL/GenBank/DDBJ databases">
        <title>De novo Genome Assembly of Clathrus columnatus (Basidiomycota, Fungi) Using Illumina and Nanopore Sequence Data.</title>
        <authorList>
            <person name="Ogiso-Tanaka E."/>
            <person name="Itagaki H."/>
            <person name="Hosoya T."/>
            <person name="Hosaka K."/>
        </authorList>
    </citation>
    <scope>NUCLEOTIDE SEQUENCE</scope>
    <source>
        <strain evidence="2">MO-923</strain>
    </source>
</reference>
<dbReference type="PANTHER" id="PTHR42678:SF34">
    <property type="entry name" value="OS04G0183300 PROTEIN"/>
    <property type="match status" value="1"/>
</dbReference>
<dbReference type="Pfam" id="PF01425">
    <property type="entry name" value="Amidase"/>
    <property type="match status" value="1"/>
</dbReference>
<feature type="domain" description="Amidase" evidence="1">
    <location>
        <begin position="64"/>
        <end position="299"/>
    </location>
</feature>
<protein>
    <recommendedName>
        <fullName evidence="1">Amidase domain-containing protein</fullName>
    </recommendedName>
</protein>
<evidence type="ECO:0000259" key="1">
    <source>
        <dbReference type="Pfam" id="PF01425"/>
    </source>
</evidence>
<evidence type="ECO:0000313" key="3">
    <source>
        <dbReference type="Proteomes" id="UP001050691"/>
    </source>
</evidence>
<dbReference type="Gene3D" id="3.90.1300.10">
    <property type="entry name" value="Amidase signature (AS) domain"/>
    <property type="match status" value="1"/>
</dbReference>
<name>A0AAV5AT14_9AGAM</name>
<evidence type="ECO:0000313" key="2">
    <source>
        <dbReference type="EMBL" id="GJJ15894.1"/>
    </source>
</evidence>